<protein>
    <submittedName>
        <fullName evidence="3">VanZ family protein</fullName>
    </submittedName>
</protein>
<gene>
    <name evidence="3" type="ORF">DT065_15440</name>
</gene>
<feature type="transmembrane region" description="Helical" evidence="1">
    <location>
        <begin position="95"/>
        <end position="113"/>
    </location>
</feature>
<feature type="transmembrane region" description="Helical" evidence="1">
    <location>
        <begin position="12"/>
        <end position="31"/>
    </location>
</feature>
<feature type="domain" description="VanZ-like" evidence="2">
    <location>
        <begin position="15"/>
        <end position="141"/>
    </location>
</feature>
<keyword evidence="1" id="KW-0472">Membrane</keyword>
<evidence type="ECO:0000256" key="1">
    <source>
        <dbReference type="SAM" id="Phobius"/>
    </source>
</evidence>
<feature type="transmembrane region" description="Helical" evidence="1">
    <location>
        <begin position="69"/>
        <end position="88"/>
    </location>
</feature>
<feature type="transmembrane region" description="Helical" evidence="1">
    <location>
        <begin position="125"/>
        <end position="142"/>
    </location>
</feature>
<keyword evidence="4" id="KW-1185">Reference proteome</keyword>
<name>A0A345C224_9BACI</name>
<reference evidence="3 4" key="1">
    <citation type="journal article" date="2018" name="J. Microbiol.">
        <title>Salicibibacter kimchii gen. nov., sp. nov., a moderately halophilic and alkalitolerant bacterium in the family Bacillaceae, isolated from kimchi.</title>
        <authorList>
            <person name="Jang J.Y."/>
            <person name="Oh Y.J."/>
            <person name="Lim S.K."/>
            <person name="Park H.K."/>
            <person name="Lee C."/>
            <person name="Kim J.Y."/>
            <person name="Lee M.A."/>
            <person name="Choi H.J."/>
        </authorList>
    </citation>
    <scope>NUCLEOTIDE SEQUENCE [LARGE SCALE GENOMIC DNA]</scope>
    <source>
        <strain evidence="3 4">NKC1-1</strain>
    </source>
</reference>
<dbReference type="PANTHER" id="PTHR36834:SF1">
    <property type="entry name" value="INTEGRAL MEMBRANE PROTEIN"/>
    <property type="match status" value="1"/>
</dbReference>
<dbReference type="PANTHER" id="PTHR36834">
    <property type="entry name" value="MEMBRANE PROTEIN-RELATED"/>
    <property type="match status" value="1"/>
</dbReference>
<evidence type="ECO:0000313" key="3">
    <source>
        <dbReference type="EMBL" id="AXF57255.1"/>
    </source>
</evidence>
<keyword evidence="1" id="KW-0812">Transmembrane</keyword>
<organism evidence="3 4">
    <name type="scientific">Salicibibacter kimchii</name>
    <dbReference type="NCBI Taxonomy" id="2099786"/>
    <lineage>
        <taxon>Bacteria</taxon>
        <taxon>Bacillati</taxon>
        <taxon>Bacillota</taxon>
        <taxon>Bacilli</taxon>
        <taxon>Bacillales</taxon>
        <taxon>Bacillaceae</taxon>
        <taxon>Salicibibacter</taxon>
    </lineage>
</organism>
<dbReference type="Proteomes" id="UP000252100">
    <property type="component" value="Chromosome"/>
</dbReference>
<evidence type="ECO:0000313" key="4">
    <source>
        <dbReference type="Proteomes" id="UP000252100"/>
    </source>
</evidence>
<dbReference type="EMBL" id="CP031092">
    <property type="protein sequence ID" value="AXF57255.1"/>
    <property type="molecule type" value="Genomic_DNA"/>
</dbReference>
<accession>A0A345C224</accession>
<dbReference type="KEGG" id="rue:DT065_15440"/>
<dbReference type="Pfam" id="PF04892">
    <property type="entry name" value="VanZ"/>
    <property type="match status" value="1"/>
</dbReference>
<dbReference type="RefSeq" id="WP_114374903.1">
    <property type="nucleotide sequence ID" value="NZ_CP031092.1"/>
</dbReference>
<dbReference type="InterPro" id="IPR006976">
    <property type="entry name" value="VanZ-like"/>
</dbReference>
<evidence type="ECO:0000259" key="2">
    <source>
        <dbReference type="Pfam" id="PF04892"/>
    </source>
</evidence>
<sequence>MNQCSLRIFSWSMLAIYMALLLYITVFAWNYGASLGPDGPGGRNYNLIPFRSIYRIGLFSPDFWDPLKILIGNVFLFLPLGIFLPMLFRRLRSMVKVTLVGMLISLFIELYQFTFTLRVSDIDDLVLNTVGVFLGAATYFTARKIARRIVIIPPSDTSLSRHNGSTSGSNRKR</sequence>
<dbReference type="InterPro" id="IPR053150">
    <property type="entry name" value="Teicoplanin_resist-assoc"/>
</dbReference>
<dbReference type="AlphaFoldDB" id="A0A345C224"/>
<keyword evidence="1" id="KW-1133">Transmembrane helix</keyword>
<proteinExistence type="predicted"/>
<dbReference type="OrthoDB" id="4822551at2"/>